<reference evidence="8 9" key="1">
    <citation type="journal article" date="2015" name="Genome Announc.">
        <title>Complete Genome of Geobacter pickeringii G13T, a Metal-Reducing Isolate from Sedimentary Kaolin Deposits.</title>
        <authorList>
            <person name="Badalamenti J.P."/>
            <person name="Bond D.R."/>
        </authorList>
    </citation>
    <scope>NUCLEOTIDE SEQUENCE [LARGE SCALE GENOMIC DNA]</scope>
    <source>
        <strain evidence="8 9">G13</strain>
    </source>
</reference>
<keyword evidence="3 7" id="KW-0375">Hydrogen ion transport</keyword>
<dbReference type="Gene3D" id="1.10.520.20">
    <property type="entry name" value="N-terminal domain of the delta subunit of the F1F0-ATP synthase"/>
    <property type="match status" value="1"/>
</dbReference>
<keyword evidence="6 7" id="KW-0066">ATP synthesis</keyword>
<evidence type="ECO:0000313" key="8">
    <source>
        <dbReference type="EMBL" id="AJE04601.1"/>
    </source>
</evidence>
<comment type="subcellular location">
    <subcellularLocation>
        <location evidence="7">Cell membrane</location>
        <topology evidence="7">Peripheral membrane protein</topology>
    </subcellularLocation>
    <subcellularLocation>
        <location evidence="1">Membrane</location>
    </subcellularLocation>
</comment>
<dbReference type="STRING" id="345632.GPICK_15595"/>
<evidence type="ECO:0000256" key="1">
    <source>
        <dbReference type="ARBA" id="ARBA00004370"/>
    </source>
</evidence>
<dbReference type="PANTHER" id="PTHR11910">
    <property type="entry name" value="ATP SYNTHASE DELTA CHAIN"/>
    <property type="match status" value="1"/>
</dbReference>
<sequence length="180" mass="19162">MISNAIARRYAKALVQLGAEEGAVDRFGAELARAAAVLGTSADLRLILGSPAYRIEAKREILKDVIAKLSLSGSVANFLQVLLDRGRIGCLPQIVQSYESFADELSGVVRPVLVSAVSLDDAQVEEMKSALSKATGKKVVLSVKVDPSLIGGVVTKIGDKVFDGSVRTQLDRIRDILQKG</sequence>
<dbReference type="HOGENOM" id="CLU_085114_1_1_7"/>
<dbReference type="Pfam" id="PF00213">
    <property type="entry name" value="OSCP"/>
    <property type="match status" value="1"/>
</dbReference>
<comment type="function">
    <text evidence="7">F(1)F(0) ATP synthase produces ATP from ADP in the presence of a proton or sodium gradient. F-type ATPases consist of two structural domains, F(1) containing the extramembraneous catalytic core and F(0) containing the membrane proton channel, linked together by a central stalk and a peripheral stalk. During catalysis, ATP synthesis in the catalytic domain of F(1) is coupled via a rotary mechanism of the central stalk subunits to proton translocation.</text>
</comment>
<evidence type="ECO:0000256" key="6">
    <source>
        <dbReference type="ARBA" id="ARBA00023310"/>
    </source>
</evidence>
<evidence type="ECO:0000256" key="3">
    <source>
        <dbReference type="ARBA" id="ARBA00022781"/>
    </source>
</evidence>
<dbReference type="EMBL" id="CP009788">
    <property type="protein sequence ID" value="AJE04601.1"/>
    <property type="molecule type" value="Genomic_DNA"/>
</dbReference>
<comment type="similarity">
    <text evidence="7">Belongs to the ATPase delta chain family.</text>
</comment>
<organism evidence="8 9">
    <name type="scientific">Geobacter pickeringii</name>
    <dbReference type="NCBI Taxonomy" id="345632"/>
    <lineage>
        <taxon>Bacteria</taxon>
        <taxon>Pseudomonadati</taxon>
        <taxon>Thermodesulfobacteriota</taxon>
        <taxon>Desulfuromonadia</taxon>
        <taxon>Geobacterales</taxon>
        <taxon>Geobacteraceae</taxon>
        <taxon>Geobacter</taxon>
    </lineage>
</organism>
<name>A0A0B5BKL0_9BACT</name>
<dbReference type="NCBIfam" id="NF004402">
    <property type="entry name" value="PRK05758.2-2"/>
    <property type="match status" value="1"/>
</dbReference>
<dbReference type="OrthoDB" id="9802471at2"/>
<dbReference type="GO" id="GO:0045259">
    <property type="term" value="C:proton-transporting ATP synthase complex"/>
    <property type="evidence" value="ECO:0007669"/>
    <property type="project" value="UniProtKB-KW"/>
</dbReference>
<dbReference type="NCBIfam" id="TIGR01145">
    <property type="entry name" value="ATP_synt_delta"/>
    <property type="match status" value="1"/>
</dbReference>
<dbReference type="Proteomes" id="UP000057609">
    <property type="component" value="Chromosome"/>
</dbReference>
<keyword evidence="4 7" id="KW-0406">Ion transport</keyword>
<accession>A0A0B5BKL0</accession>
<evidence type="ECO:0000256" key="2">
    <source>
        <dbReference type="ARBA" id="ARBA00022448"/>
    </source>
</evidence>
<dbReference type="KEGG" id="gpi:GPICK_15595"/>
<dbReference type="AlphaFoldDB" id="A0A0B5BKL0"/>
<dbReference type="PRINTS" id="PR00125">
    <property type="entry name" value="ATPASEDELTA"/>
</dbReference>
<protein>
    <recommendedName>
        <fullName evidence="7">ATP synthase subunit delta</fullName>
    </recommendedName>
    <alternativeName>
        <fullName evidence="7">ATP synthase F(1) sector subunit delta</fullName>
    </alternativeName>
    <alternativeName>
        <fullName evidence="7">F-type ATPase subunit delta</fullName>
        <shortName evidence="7">F-ATPase subunit delta</shortName>
    </alternativeName>
</protein>
<keyword evidence="2 7" id="KW-0813">Transport</keyword>
<evidence type="ECO:0000256" key="4">
    <source>
        <dbReference type="ARBA" id="ARBA00023065"/>
    </source>
</evidence>
<dbReference type="SUPFAM" id="SSF47928">
    <property type="entry name" value="N-terminal domain of the delta subunit of the F1F0-ATP synthase"/>
    <property type="match status" value="1"/>
</dbReference>
<dbReference type="GO" id="GO:0005886">
    <property type="term" value="C:plasma membrane"/>
    <property type="evidence" value="ECO:0007669"/>
    <property type="project" value="UniProtKB-SubCell"/>
</dbReference>
<evidence type="ECO:0000256" key="7">
    <source>
        <dbReference type="HAMAP-Rule" id="MF_01416"/>
    </source>
</evidence>
<evidence type="ECO:0000256" key="5">
    <source>
        <dbReference type="ARBA" id="ARBA00023136"/>
    </source>
</evidence>
<keyword evidence="9" id="KW-1185">Reference proteome</keyword>
<dbReference type="InterPro" id="IPR026015">
    <property type="entry name" value="ATP_synth_OSCP/delta_N_sf"/>
</dbReference>
<keyword evidence="7" id="KW-1003">Cell membrane</keyword>
<dbReference type="HAMAP" id="MF_01416">
    <property type="entry name" value="ATP_synth_delta_bact"/>
    <property type="match status" value="1"/>
</dbReference>
<dbReference type="GO" id="GO:0046933">
    <property type="term" value="F:proton-transporting ATP synthase activity, rotational mechanism"/>
    <property type="evidence" value="ECO:0007669"/>
    <property type="project" value="UniProtKB-UniRule"/>
</dbReference>
<evidence type="ECO:0000313" key="9">
    <source>
        <dbReference type="Proteomes" id="UP000057609"/>
    </source>
</evidence>
<dbReference type="InterPro" id="IPR000711">
    <property type="entry name" value="ATPase_OSCP/dsu"/>
</dbReference>
<dbReference type="RefSeq" id="WP_039744769.1">
    <property type="nucleotide sequence ID" value="NZ_CP009788.1"/>
</dbReference>
<proteinExistence type="inferred from homology"/>
<gene>
    <name evidence="7" type="primary">atpH</name>
    <name evidence="8" type="ORF">GPICK_15595</name>
</gene>
<comment type="function">
    <text evidence="7">This protein is part of the stalk that links CF(0) to CF(1). It either transmits conformational changes from CF(0) to CF(1) or is implicated in proton conduction.</text>
</comment>
<keyword evidence="7" id="KW-0139">CF(1)</keyword>
<keyword evidence="5 7" id="KW-0472">Membrane</keyword>